<dbReference type="PANTHER" id="PTHR12526">
    <property type="entry name" value="GLYCOSYLTRANSFERASE"/>
    <property type="match status" value="1"/>
</dbReference>
<evidence type="ECO:0000259" key="4">
    <source>
        <dbReference type="Pfam" id="PF13439"/>
    </source>
</evidence>
<evidence type="ECO:0000256" key="2">
    <source>
        <dbReference type="ARBA" id="ARBA00022679"/>
    </source>
</evidence>
<dbReference type="Proteomes" id="UP000460435">
    <property type="component" value="Unassembled WGS sequence"/>
</dbReference>
<evidence type="ECO:0000313" key="6">
    <source>
        <dbReference type="Proteomes" id="UP000460435"/>
    </source>
</evidence>
<dbReference type="EMBL" id="WLZY01000003">
    <property type="protein sequence ID" value="NDL57433.1"/>
    <property type="molecule type" value="Genomic_DNA"/>
</dbReference>
<keyword evidence="6" id="KW-1185">Reference proteome</keyword>
<accession>A0A7K3M2A6</accession>
<organism evidence="5 6">
    <name type="scientific">Phytoactinopolyspora mesophila</name>
    <dbReference type="NCBI Taxonomy" id="2650750"/>
    <lineage>
        <taxon>Bacteria</taxon>
        <taxon>Bacillati</taxon>
        <taxon>Actinomycetota</taxon>
        <taxon>Actinomycetes</taxon>
        <taxon>Jiangellales</taxon>
        <taxon>Jiangellaceae</taxon>
        <taxon>Phytoactinopolyspora</taxon>
    </lineage>
</organism>
<dbReference type="RefSeq" id="WP_162450148.1">
    <property type="nucleotide sequence ID" value="NZ_WLZY01000003.1"/>
</dbReference>
<evidence type="ECO:0000313" key="5">
    <source>
        <dbReference type="EMBL" id="NDL57433.1"/>
    </source>
</evidence>
<evidence type="ECO:0000259" key="3">
    <source>
        <dbReference type="Pfam" id="PF00534"/>
    </source>
</evidence>
<keyword evidence="2 5" id="KW-0808">Transferase</keyword>
<sequence>MNVLVLTVVHDPEDTRIRHKQINTLRAAGHAVTFAAPFSGYDRPRPRDITSIDIPRARGLRRIRALRAARILLRRHATEYDVILMHDPELLFAAGGLEHPGLVWDVHEDTAAAVRMKPWLPRPARPLAAMLIRKVERRAEQKMTLLLAEDGYAARFERSHPVIRNSAVEPESLDVETGNRVVYLGRITRARGALEMVDLGQRLAPDIEVHLIGNADPECADQIRAAHEAGHVHWHGFVPNDEALAQLPGALAGISLLHDQPNYAHSRPTKILEYMAYGLPTITTPNPASRQLIDQHGCGVVVPFGDVDTVEAAIRRLDADRPERDRMAAAGRQAVTEHYSWDADADTFVRTLERVAARSSRHR</sequence>
<gene>
    <name evidence="5" type="ORF">F7O44_10150</name>
</gene>
<dbReference type="Pfam" id="PF00534">
    <property type="entry name" value="Glycos_transf_1"/>
    <property type="match status" value="1"/>
</dbReference>
<reference evidence="5 6" key="1">
    <citation type="submission" date="2019-11" db="EMBL/GenBank/DDBJ databases">
        <authorList>
            <person name="Li X.-J."/>
            <person name="Feng X.-M."/>
        </authorList>
    </citation>
    <scope>NUCLEOTIDE SEQUENCE [LARGE SCALE GENOMIC DNA]</scope>
    <source>
        <strain evidence="5 6">XMNu-373</strain>
    </source>
</reference>
<keyword evidence="1" id="KW-0328">Glycosyltransferase</keyword>
<dbReference type="Pfam" id="PF13439">
    <property type="entry name" value="Glyco_transf_4"/>
    <property type="match status" value="1"/>
</dbReference>
<dbReference type="InterPro" id="IPR028098">
    <property type="entry name" value="Glyco_trans_4-like_N"/>
</dbReference>
<dbReference type="GO" id="GO:0016757">
    <property type="term" value="F:glycosyltransferase activity"/>
    <property type="evidence" value="ECO:0007669"/>
    <property type="project" value="InterPro"/>
</dbReference>
<proteinExistence type="predicted"/>
<dbReference type="Gene3D" id="3.40.50.2000">
    <property type="entry name" value="Glycogen Phosphorylase B"/>
    <property type="match status" value="2"/>
</dbReference>
<name>A0A7K3M2A6_9ACTN</name>
<feature type="domain" description="Glycosyl transferase family 1" evidence="3">
    <location>
        <begin position="175"/>
        <end position="333"/>
    </location>
</feature>
<evidence type="ECO:0000256" key="1">
    <source>
        <dbReference type="ARBA" id="ARBA00022676"/>
    </source>
</evidence>
<protein>
    <submittedName>
        <fullName evidence="5">Glycosyltransferase</fullName>
    </submittedName>
</protein>
<dbReference type="AlphaFoldDB" id="A0A7K3M2A6"/>
<dbReference type="SUPFAM" id="SSF53756">
    <property type="entry name" value="UDP-Glycosyltransferase/glycogen phosphorylase"/>
    <property type="match status" value="1"/>
</dbReference>
<dbReference type="InterPro" id="IPR001296">
    <property type="entry name" value="Glyco_trans_1"/>
</dbReference>
<comment type="caution">
    <text evidence="5">The sequence shown here is derived from an EMBL/GenBank/DDBJ whole genome shotgun (WGS) entry which is preliminary data.</text>
</comment>
<feature type="domain" description="Glycosyltransferase subfamily 4-like N-terminal" evidence="4">
    <location>
        <begin position="23"/>
        <end position="139"/>
    </location>
</feature>